<evidence type="ECO:0000313" key="7">
    <source>
        <dbReference type="Proteomes" id="UP000263232"/>
    </source>
</evidence>
<keyword evidence="7" id="KW-1185">Reference proteome</keyword>
<name>A0A347WKY7_9LACT</name>
<dbReference type="InterPro" id="IPR000292">
    <property type="entry name" value="For/NO2_transpt"/>
</dbReference>
<evidence type="ECO:0000313" key="6">
    <source>
        <dbReference type="EMBL" id="AXY25744.1"/>
    </source>
</evidence>
<feature type="transmembrane region" description="Helical" evidence="5">
    <location>
        <begin position="234"/>
        <end position="252"/>
    </location>
</feature>
<keyword evidence="3 5" id="KW-1133">Transmembrane helix</keyword>
<dbReference type="Proteomes" id="UP000263232">
    <property type="component" value="Chromosome"/>
</dbReference>
<evidence type="ECO:0000256" key="5">
    <source>
        <dbReference type="SAM" id="Phobius"/>
    </source>
</evidence>
<accession>A0A347WKY7</accession>
<gene>
    <name evidence="6" type="ORF">CL176_06880</name>
</gene>
<feature type="transmembrane region" description="Helical" evidence="5">
    <location>
        <begin position="29"/>
        <end position="52"/>
    </location>
</feature>
<sequence>MSQTGPFMQALQGGVERKTKLYETAHSKYFVRTIYAGFLLTIGCLVGGVIAGHFQAMSPVLGKIIYSLIFPIGLIVVVFLNGELATSNMMYLTAGAKQGWVSYQKAFQIMLECGVGNWIGTALLVGLASLTIDFSASPYGDFYLAATATKLAKPLLNVFIDGILANVFVNIAIMGQMRMKDDTAKMLFIAALITSFVFLGYDHVVANYALFLFGQLAGGGFAWSTILLHWLTSFIGNIVGGGFVMGWGYSWLNSDQTVYHD</sequence>
<dbReference type="RefSeq" id="WP_118990644.1">
    <property type="nucleotide sequence ID" value="NZ_CP023434.1"/>
</dbReference>
<dbReference type="EMBL" id="CP023434">
    <property type="protein sequence ID" value="AXY25744.1"/>
    <property type="molecule type" value="Genomic_DNA"/>
</dbReference>
<feature type="transmembrane region" description="Helical" evidence="5">
    <location>
        <begin position="115"/>
        <end position="135"/>
    </location>
</feature>
<protein>
    <submittedName>
        <fullName evidence="6">Formate/nitrite transporter</fullName>
    </submittedName>
</protein>
<feature type="transmembrane region" description="Helical" evidence="5">
    <location>
        <begin position="155"/>
        <end position="174"/>
    </location>
</feature>
<dbReference type="OrthoDB" id="9786493at2"/>
<keyword evidence="4 5" id="KW-0472">Membrane</keyword>
<evidence type="ECO:0000256" key="1">
    <source>
        <dbReference type="ARBA" id="ARBA00004141"/>
    </source>
</evidence>
<feature type="transmembrane region" description="Helical" evidence="5">
    <location>
        <begin position="64"/>
        <end position="82"/>
    </location>
</feature>
<keyword evidence="2 5" id="KW-0812">Transmembrane</keyword>
<evidence type="ECO:0000256" key="2">
    <source>
        <dbReference type="ARBA" id="ARBA00022692"/>
    </source>
</evidence>
<dbReference type="PANTHER" id="PTHR30520:SF8">
    <property type="entry name" value="NITRITE TRANSPORTER NIRC"/>
    <property type="match status" value="1"/>
</dbReference>
<evidence type="ECO:0000256" key="4">
    <source>
        <dbReference type="ARBA" id="ARBA00023136"/>
    </source>
</evidence>
<feature type="transmembrane region" description="Helical" evidence="5">
    <location>
        <begin position="186"/>
        <end position="202"/>
    </location>
</feature>
<evidence type="ECO:0000256" key="3">
    <source>
        <dbReference type="ARBA" id="ARBA00022989"/>
    </source>
</evidence>
<reference evidence="6 7" key="1">
    <citation type="submission" date="2017-09" db="EMBL/GenBank/DDBJ databases">
        <title>Complete genome sequence of Oxytococcus suis strain ZY16052.</title>
        <authorList>
            <person name="Li F."/>
        </authorList>
    </citation>
    <scope>NUCLEOTIDE SEQUENCE [LARGE SCALE GENOMIC DNA]</scope>
    <source>
        <strain evidence="6 7">ZY16052</strain>
    </source>
</reference>
<organism evidence="6 7">
    <name type="scientific">Suicoccus acidiformans</name>
    <dbReference type="NCBI Taxonomy" id="2036206"/>
    <lineage>
        <taxon>Bacteria</taxon>
        <taxon>Bacillati</taxon>
        <taxon>Bacillota</taxon>
        <taxon>Bacilli</taxon>
        <taxon>Lactobacillales</taxon>
        <taxon>Aerococcaceae</taxon>
        <taxon>Suicoccus</taxon>
    </lineage>
</organism>
<dbReference type="PANTHER" id="PTHR30520">
    <property type="entry name" value="FORMATE TRANSPORTER-RELATED"/>
    <property type="match status" value="1"/>
</dbReference>
<dbReference type="InterPro" id="IPR023271">
    <property type="entry name" value="Aquaporin-like"/>
</dbReference>
<dbReference type="GO" id="GO:0015499">
    <property type="term" value="F:formate transmembrane transporter activity"/>
    <property type="evidence" value="ECO:0007669"/>
    <property type="project" value="TreeGrafter"/>
</dbReference>
<dbReference type="Pfam" id="PF01226">
    <property type="entry name" value="Form_Nir_trans"/>
    <property type="match status" value="1"/>
</dbReference>
<dbReference type="KEGG" id="abae:CL176_06880"/>
<comment type="subcellular location">
    <subcellularLocation>
        <location evidence="1">Membrane</location>
        <topology evidence="1">Multi-pass membrane protein</topology>
    </subcellularLocation>
</comment>
<dbReference type="AlphaFoldDB" id="A0A347WKY7"/>
<dbReference type="GO" id="GO:0005886">
    <property type="term" value="C:plasma membrane"/>
    <property type="evidence" value="ECO:0007669"/>
    <property type="project" value="TreeGrafter"/>
</dbReference>
<dbReference type="Gene3D" id="1.20.1080.10">
    <property type="entry name" value="Glycerol uptake facilitator protein"/>
    <property type="match status" value="1"/>
</dbReference>
<proteinExistence type="predicted"/>